<keyword evidence="2" id="KW-1185">Reference proteome</keyword>
<evidence type="ECO:0000313" key="1">
    <source>
        <dbReference type="EMBL" id="PKQ43977.1"/>
    </source>
</evidence>
<keyword evidence="1" id="KW-0378">Hydrolase</keyword>
<evidence type="ECO:0000313" key="2">
    <source>
        <dbReference type="Proteomes" id="UP000233435"/>
    </source>
</evidence>
<dbReference type="SUPFAM" id="SSF51445">
    <property type="entry name" value="(Trans)glycosidases"/>
    <property type="match status" value="1"/>
</dbReference>
<proteinExistence type="predicted"/>
<dbReference type="InterPro" id="IPR055151">
    <property type="entry name" value="GH113"/>
</dbReference>
<dbReference type="OrthoDB" id="9773531at2"/>
<dbReference type="CDD" id="cd19608">
    <property type="entry name" value="GH113_mannanase-like"/>
    <property type="match status" value="1"/>
</dbReference>
<name>A0A2N3HG73_9FLAO</name>
<dbReference type="GO" id="GO:0016787">
    <property type="term" value="F:hydrolase activity"/>
    <property type="evidence" value="ECO:0007669"/>
    <property type="project" value="UniProtKB-KW"/>
</dbReference>
<reference evidence="1 2" key="1">
    <citation type="submission" date="2017-12" db="EMBL/GenBank/DDBJ databases">
        <title>Confluentibacter flavum sp. nov., isolated from the saline lake.</title>
        <authorList>
            <person name="Yu L."/>
        </authorList>
    </citation>
    <scope>NUCLEOTIDE SEQUENCE [LARGE SCALE GENOMIC DNA]</scope>
    <source>
        <strain evidence="1 2">3B</strain>
    </source>
</reference>
<dbReference type="EMBL" id="PJEO01000054">
    <property type="protein sequence ID" value="PKQ43977.1"/>
    <property type="molecule type" value="Genomic_DNA"/>
</dbReference>
<protein>
    <submittedName>
        <fullName evidence="1">Glycoside hydrolase</fullName>
    </submittedName>
</protein>
<accession>A0A2N3HG73</accession>
<dbReference type="Gene3D" id="3.20.20.80">
    <property type="entry name" value="Glycosidases"/>
    <property type="match status" value="1"/>
</dbReference>
<organism evidence="1 2">
    <name type="scientific">Confluentibacter flavum</name>
    <dbReference type="NCBI Taxonomy" id="1909700"/>
    <lineage>
        <taxon>Bacteria</taxon>
        <taxon>Pseudomonadati</taxon>
        <taxon>Bacteroidota</taxon>
        <taxon>Flavobacteriia</taxon>
        <taxon>Flavobacteriales</taxon>
        <taxon>Flavobacteriaceae</taxon>
        <taxon>Confluentibacter</taxon>
    </lineage>
</organism>
<comment type="caution">
    <text evidence="1">The sequence shown here is derived from an EMBL/GenBank/DDBJ whole genome shotgun (WGS) entry which is preliminary data.</text>
</comment>
<dbReference type="Pfam" id="PF22612">
    <property type="entry name" value="GH113"/>
    <property type="match status" value="1"/>
</dbReference>
<dbReference type="Proteomes" id="UP000233435">
    <property type="component" value="Unassembled WGS sequence"/>
</dbReference>
<sequence>MAPDKPQKINGVSFVSSRDTINATHIDPVVNIHANYASIMPFGFVRSVDHHEINYNRQRQWYGERRDGVRQYIKSLKARGIKIMLKPQLWVGGVFTGQIKMNDEAAWEQFENSYSSYILEYAALAEEVKADIFCIGTELESFIDHRPDYWKRLITDIKKVYKGKLTYAANWNEYDRTPFWNELDYVGIDAYFPVSDLKTPKLEDCKLGWLKHKDTIHAFSKKHNKPILFTEYGYRSVDFAGKQPWRSDRDMDQVNFEAQNNTTQALLETFWDEEWFVGGFVWKWFHNHERSGGENDSQFTPQNKPTEAILKEWYSKY</sequence>
<gene>
    <name evidence="1" type="ORF">CSW08_15650</name>
</gene>
<dbReference type="AlphaFoldDB" id="A0A2N3HG73"/>
<dbReference type="InterPro" id="IPR017853">
    <property type="entry name" value="GH"/>
</dbReference>